<name>A0ACB8T534_9AGAM</name>
<keyword evidence="2" id="KW-1185">Reference proteome</keyword>
<evidence type="ECO:0000313" key="1">
    <source>
        <dbReference type="EMBL" id="KAI0063592.1"/>
    </source>
</evidence>
<accession>A0ACB8T534</accession>
<comment type="caution">
    <text evidence="1">The sequence shown here is derived from an EMBL/GenBank/DDBJ whole genome shotgun (WGS) entry which is preliminary data.</text>
</comment>
<dbReference type="EMBL" id="MU277202">
    <property type="protein sequence ID" value="KAI0063592.1"/>
    <property type="molecule type" value="Genomic_DNA"/>
</dbReference>
<organism evidence="1 2">
    <name type="scientific">Artomyces pyxidatus</name>
    <dbReference type="NCBI Taxonomy" id="48021"/>
    <lineage>
        <taxon>Eukaryota</taxon>
        <taxon>Fungi</taxon>
        <taxon>Dikarya</taxon>
        <taxon>Basidiomycota</taxon>
        <taxon>Agaricomycotina</taxon>
        <taxon>Agaricomycetes</taxon>
        <taxon>Russulales</taxon>
        <taxon>Auriscalpiaceae</taxon>
        <taxon>Artomyces</taxon>
    </lineage>
</organism>
<gene>
    <name evidence="1" type="ORF">BV25DRAFT_1824151</name>
</gene>
<proteinExistence type="predicted"/>
<sequence length="373" mass="42318">MPDFELQYPLIQPAEGSFRLLELPPDLCKFVESSLDSYIPLNLTIKGGADDDAVLCTADKTYSIRSVVLSNSVLVVTPVSEEGDDSIDTRKIAIQESLHEILELVPTVPKLHRLGGLLRGMEWDDGHEDDEFDDDSQKIKRRRFTYEQARMELQASEQELVKALKDRHILVIDDALRPIPPPYLHTILELLLAHLASLTQQHDAASVTDLTRALEYEHEVDRRVVCQVMRWFGEIDESGDIWKMDVEAVVRQIGLGILRNYKEEPIAEDVFLKKWQDAVGDTFSEAVSISLLSGNCLVAPGPHYTYFPQAELPIDPAARFTDLFLTRSRWKADDIAPFLSDIAVDAKDRDKLLLKYARALTDKDGVWYTARTR</sequence>
<reference evidence="1" key="1">
    <citation type="submission" date="2021-03" db="EMBL/GenBank/DDBJ databases">
        <authorList>
            <consortium name="DOE Joint Genome Institute"/>
            <person name="Ahrendt S."/>
            <person name="Looney B.P."/>
            <person name="Miyauchi S."/>
            <person name="Morin E."/>
            <person name="Drula E."/>
            <person name="Courty P.E."/>
            <person name="Chicoki N."/>
            <person name="Fauchery L."/>
            <person name="Kohler A."/>
            <person name="Kuo A."/>
            <person name="Labutti K."/>
            <person name="Pangilinan J."/>
            <person name="Lipzen A."/>
            <person name="Riley R."/>
            <person name="Andreopoulos W."/>
            <person name="He G."/>
            <person name="Johnson J."/>
            <person name="Barry K.W."/>
            <person name="Grigoriev I.V."/>
            <person name="Nagy L."/>
            <person name="Hibbett D."/>
            <person name="Henrissat B."/>
            <person name="Matheny P.B."/>
            <person name="Labbe J."/>
            <person name="Martin F."/>
        </authorList>
    </citation>
    <scope>NUCLEOTIDE SEQUENCE</scope>
    <source>
        <strain evidence="1">HHB10654</strain>
    </source>
</reference>
<evidence type="ECO:0000313" key="2">
    <source>
        <dbReference type="Proteomes" id="UP000814140"/>
    </source>
</evidence>
<protein>
    <submittedName>
        <fullName evidence="1">Uncharacterized protein</fullName>
    </submittedName>
</protein>
<reference evidence="1" key="2">
    <citation type="journal article" date="2022" name="New Phytol.">
        <title>Evolutionary transition to the ectomycorrhizal habit in the genomes of a hyperdiverse lineage of mushroom-forming fungi.</title>
        <authorList>
            <person name="Looney B."/>
            <person name="Miyauchi S."/>
            <person name="Morin E."/>
            <person name="Drula E."/>
            <person name="Courty P.E."/>
            <person name="Kohler A."/>
            <person name="Kuo A."/>
            <person name="LaButti K."/>
            <person name="Pangilinan J."/>
            <person name="Lipzen A."/>
            <person name="Riley R."/>
            <person name="Andreopoulos W."/>
            <person name="He G."/>
            <person name="Johnson J."/>
            <person name="Nolan M."/>
            <person name="Tritt A."/>
            <person name="Barry K.W."/>
            <person name="Grigoriev I.V."/>
            <person name="Nagy L.G."/>
            <person name="Hibbett D."/>
            <person name="Henrissat B."/>
            <person name="Matheny P.B."/>
            <person name="Labbe J."/>
            <person name="Martin F.M."/>
        </authorList>
    </citation>
    <scope>NUCLEOTIDE SEQUENCE</scope>
    <source>
        <strain evidence="1">HHB10654</strain>
    </source>
</reference>
<dbReference type="Proteomes" id="UP000814140">
    <property type="component" value="Unassembled WGS sequence"/>
</dbReference>